<reference evidence="1 2" key="1">
    <citation type="submission" date="2015-01" db="EMBL/GenBank/DDBJ databases">
        <title>Evolution of Trichinella species and genotypes.</title>
        <authorList>
            <person name="Korhonen P.K."/>
            <person name="Edoardo P."/>
            <person name="Giuseppe L.R."/>
            <person name="Gasser R.B."/>
        </authorList>
    </citation>
    <scope>NUCLEOTIDE SEQUENCE [LARGE SCALE GENOMIC DNA]</scope>
    <source>
        <strain evidence="1">ISS417</strain>
    </source>
</reference>
<protein>
    <submittedName>
        <fullName evidence="1">Uncharacterized protein</fullName>
    </submittedName>
</protein>
<dbReference type="AlphaFoldDB" id="A0A0V0SZ73"/>
<dbReference type="EMBL" id="JYDJ01001403">
    <property type="protein sequence ID" value="KRX32074.1"/>
    <property type="molecule type" value="Genomic_DNA"/>
</dbReference>
<accession>A0A0V0SZ73</accession>
<proteinExistence type="predicted"/>
<name>A0A0V0SZ73_9BILA</name>
<evidence type="ECO:0000313" key="1">
    <source>
        <dbReference type="EMBL" id="KRX32074.1"/>
    </source>
</evidence>
<feature type="non-terminal residue" evidence="1">
    <location>
        <position position="70"/>
    </location>
</feature>
<comment type="caution">
    <text evidence="1">The sequence shown here is derived from an EMBL/GenBank/DDBJ whole genome shotgun (WGS) entry which is preliminary data.</text>
</comment>
<evidence type="ECO:0000313" key="2">
    <source>
        <dbReference type="Proteomes" id="UP000055048"/>
    </source>
</evidence>
<sequence length="70" mass="8258">MYHSPTNDILIFTHNAGVRLLPQSNFWCRDGTFKISHPGNRRNKKKAKNLLSNHLENWHSRMNKRAGKHH</sequence>
<organism evidence="1 2">
    <name type="scientific">Trichinella murrelli</name>
    <dbReference type="NCBI Taxonomy" id="144512"/>
    <lineage>
        <taxon>Eukaryota</taxon>
        <taxon>Metazoa</taxon>
        <taxon>Ecdysozoa</taxon>
        <taxon>Nematoda</taxon>
        <taxon>Enoplea</taxon>
        <taxon>Dorylaimia</taxon>
        <taxon>Trichinellida</taxon>
        <taxon>Trichinellidae</taxon>
        <taxon>Trichinella</taxon>
    </lineage>
</organism>
<gene>
    <name evidence="1" type="ORF">T05_3461</name>
</gene>
<keyword evidence="2" id="KW-1185">Reference proteome</keyword>
<dbReference type="Proteomes" id="UP000055048">
    <property type="component" value="Unassembled WGS sequence"/>
</dbReference>